<evidence type="ECO:0000256" key="1">
    <source>
        <dbReference type="ARBA" id="ARBA00006252"/>
    </source>
</evidence>
<dbReference type="EMBL" id="FOTR01000014">
    <property type="protein sequence ID" value="SFM33891.1"/>
    <property type="molecule type" value="Genomic_DNA"/>
</dbReference>
<name>A0A1I4Q1D9_9BACI</name>
<organism evidence="4 5">
    <name type="scientific">Gracilibacillus orientalis</name>
    <dbReference type="NCBI Taxonomy" id="334253"/>
    <lineage>
        <taxon>Bacteria</taxon>
        <taxon>Bacillati</taxon>
        <taxon>Bacillota</taxon>
        <taxon>Bacilli</taxon>
        <taxon>Bacillales</taxon>
        <taxon>Bacillaceae</taxon>
        <taxon>Gracilibacillus</taxon>
    </lineage>
</organism>
<dbReference type="NCBIfam" id="NF007280">
    <property type="entry name" value="PRK09739.1"/>
    <property type="match status" value="1"/>
</dbReference>
<reference evidence="5" key="1">
    <citation type="submission" date="2016-10" db="EMBL/GenBank/DDBJ databases">
        <authorList>
            <person name="Varghese N."/>
            <person name="Submissions S."/>
        </authorList>
    </citation>
    <scope>NUCLEOTIDE SEQUENCE [LARGE SCALE GENOMIC DNA]</scope>
    <source>
        <strain evidence="5">CGMCC 1.4250</strain>
    </source>
</reference>
<proteinExistence type="inferred from homology"/>
<dbReference type="STRING" id="334253.SAMN04487943_11419"/>
<dbReference type="InterPro" id="IPR003680">
    <property type="entry name" value="Flavodoxin_fold"/>
</dbReference>
<comment type="similarity">
    <text evidence="1">Belongs to the NAD(P)H dehydrogenase (quinone) family.</text>
</comment>
<dbReference type="SUPFAM" id="SSF52218">
    <property type="entry name" value="Flavoproteins"/>
    <property type="match status" value="1"/>
</dbReference>
<gene>
    <name evidence="4" type="ORF">SAMN04487943_11419</name>
</gene>
<keyword evidence="5" id="KW-1185">Reference proteome</keyword>
<dbReference type="GO" id="GO:0003955">
    <property type="term" value="F:NAD(P)H dehydrogenase (quinone) activity"/>
    <property type="evidence" value="ECO:0007669"/>
    <property type="project" value="TreeGrafter"/>
</dbReference>
<dbReference type="InterPro" id="IPR029039">
    <property type="entry name" value="Flavoprotein-like_sf"/>
</dbReference>
<evidence type="ECO:0000259" key="3">
    <source>
        <dbReference type="Pfam" id="PF02525"/>
    </source>
</evidence>
<dbReference type="InterPro" id="IPR051545">
    <property type="entry name" value="NAD(P)H_dehydrogenase_qn"/>
</dbReference>
<dbReference type="Gene3D" id="3.40.50.360">
    <property type="match status" value="1"/>
</dbReference>
<dbReference type="Proteomes" id="UP000198565">
    <property type="component" value="Unassembled WGS sequence"/>
</dbReference>
<evidence type="ECO:0000256" key="2">
    <source>
        <dbReference type="ARBA" id="ARBA00023002"/>
    </source>
</evidence>
<keyword evidence="2" id="KW-0560">Oxidoreductase</keyword>
<dbReference type="Pfam" id="PF02525">
    <property type="entry name" value="Flavodoxin_2"/>
    <property type="match status" value="1"/>
</dbReference>
<dbReference type="RefSeq" id="WP_091485530.1">
    <property type="nucleotide sequence ID" value="NZ_FOTR01000014.1"/>
</dbReference>
<dbReference type="GO" id="GO:0005829">
    <property type="term" value="C:cytosol"/>
    <property type="evidence" value="ECO:0007669"/>
    <property type="project" value="TreeGrafter"/>
</dbReference>
<evidence type="ECO:0000313" key="4">
    <source>
        <dbReference type="EMBL" id="SFM33891.1"/>
    </source>
</evidence>
<dbReference type="AlphaFoldDB" id="A0A1I4Q1D9"/>
<sequence length="192" mass="22432">MKILSIVTHPRQDSLTFTIANRMIEGLQDAGHEVDVLDLYRSDFDPVLKEADEPDWGADQQQFSARVHQEMERMKQYDGLAFVFPLWWWSMPALLKGYIDRVWNYSFAYGPGKLPHQHVLWLSLAGAPIERFTKRKYDQMMTHYFNVGLADYCGIGSSKFELLYETIKEEPGYMEQWLEKAYELGLNYGESS</sequence>
<dbReference type="PANTHER" id="PTHR10204:SF34">
    <property type="entry name" value="NAD(P)H DEHYDROGENASE [QUINONE] 1 ISOFORM 1"/>
    <property type="match status" value="1"/>
</dbReference>
<dbReference type="PANTHER" id="PTHR10204">
    <property type="entry name" value="NAD P H OXIDOREDUCTASE-RELATED"/>
    <property type="match status" value="1"/>
</dbReference>
<protein>
    <submittedName>
        <fullName evidence="4">NAD(P)H dehydrogenase (Quinone)</fullName>
    </submittedName>
</protein>
<feature type="domain" description="Flavodoxin-like fold" evidence="3">
    <location>
        <begin position="1"/>
        <end position="176"/>
    </location>
</feature>
<accession>A0A1I4Q1D9</accession>
<evidence type="ECO:0000313" key="5">
    <source>
        <dbReference type="Proteomes" id="UP000198565"/>
    </source>
</evidence>
<dbReference type="OrthoDB" id="9798454at2"/>